<dbReference type="AlphaFoldDB" id="A0A1X7EDJ1"/>
<protein>
    <recommendedName>
        <fullName evidence="4">Zinc transporter, ZIP family</fullName>
    </recommendedName>
</protein>
<name>A0A1X7EDJ1_9MICC</name>
<proteinExistence type="predicted"/>
<keyword evidence="1" id="KW-1133">Transmembrane helix</keyword>
<keyword evidence="1" id="KW-0812">Transmembrane</keyword>
<keyword evidence="1" id="KW-0472">Membrane</keyword>
<accession>A0A1X7EDJ1</accession>
<sequence length="50" mass="4957">MLALTGGTLASVVVEEMPDQAHEGDTSVPGPILLTGGVALFAAISVYLGS</sequence>
<organism evidence="2 3">
    <name type="scientific">Kocuria marina subsp. indica</name>
    <dbReference type="NCBI Taxonomy" id="1049583"/>
    <lineage>
        <taxon>Bacteria</taxon>
        <taxon>Bacillati</taxon>
        <taxon>Actinomycetota</taxon>
        <taxon>Actinomycetes</taxon>
        <taxon>Micrococcales</taxon>
        <taxon>Micrococcaceae</taxon>
        <taxon>Kocuria</taxon>
    </lineage>
</organism>
<dbReference type="RefSeq" id="WP_156125410.1">
    <property type="nucleotide sequence ID" value="NZ_FXAC01000029.1"/>
</dbReference>
<dbReference type="Proteomes" id="UP000192929">
    <property type="component" value="Unassembled WGS sequence"/>
</dbReference>
<evidence type="ECO:0008006" key="4">
    <source>
        <dbReference type="Google" id="ProtNLM"/>
    </source>
</evidence>
<reference evidence="3" key="1">
    <citation type="submission" date="2017-04" db="EMBL/GenBank/DDBJ databases">
        <authorList>
            <person name="Varghese N."/>
            <person name="Submissions S."/>
        </authorList>
    </citation>
    <scope>NUCLEOTIDE SEQUENCE [LARGE SCALE GENOMIC DNA]</scope>
    <source>
        <strain evidence="3">NIO-1021</strain>
    </source>
</reference>
<evidence type="ECO:0000313" key="3">
    <source>
        <dbReference type="Proteomes" id="UP000192929"/>
    </source>
</evidence>
<keyword evidence="3" id="KW-1185">Reference proteome</keyword>
<evidence type="ECO:0000313" key="2">
    <source>
        <dbReference type="EMBL" id="SMF31662.1"/>
    </source>
</evidence>
<dbReference type="GeneID" id="93243257"/>
<gene>
    <name evidence="2" type="ORF">SAMN06296028_12913</name>
</gene>
<evidence type="ECO:0000256" key="1">
    <source>
        <dbReference type="SAM" id="Phobius"/>
    </source>
</evidence>
<dbReference type="EMBL" id="FXAC01000029">
    <property type="protein sequence ID" value="SMF31662.1"/>
    <property type="molecule type" value="Genomic_DNA"/>
</dbReference>
<feature type="transmembrane region" description="Helical" evidence="1">
    <location>
        <begin position="30"/>
        <end position="49"/>
    </location>
</feature>